<keyword evidence="1" id="KW-0472">Membrane</keyword>
<proteinExistence type="predicted"/>
<evidence type="ECO:0000313" key="2">
    <source>
        <dbReference type="EMBL" id="KXB78806.1"/>
    </source>
</evidence>
<dbReference type="Proteomes" id="UP000070531">
    <property type="component" value="Unassembled WGS sequence"/>
</dbReference>
<accession>A0A134BFS3</accession>
<protein>
    <submittedName>
        <fullName evidence="2">Uncharacterized protein</fullName>
    </submittedName>
</protein>
<gene>
    <name evidence="2" type="ORF">HMPREF1860_00851</name>
</gene>
<sequence length="60" mass="7084">MLRNILVGYVVLTVGFYIKNGNLMRLTELGVHLSYLLFITVYTYTSHFYFSSDKRDKKDE</sequence>
<dbReference type="EMBL" id="LSDL01000037">
    <property type="protein sequence ID" value="KXB78806.1"/>
    <property type="molecule type" value="Genomic_DNA"/>
</dbReference>
<dbReference type="STRING" id="419005.HMPREF1860_00851"/>
<feature type="transmembrane region" description="Helical" evidence="1">
    <location>
        <begin position="29"/>
        <end position="50"/>
    </location>
</feature>
<dbReference type="AlphaFoldDB" id="A0A134BFS3"/>
<keyword evidence="1" id="KW-1133">Transmembrane helix</keyword>
<comment type="caution">
    <text evidence="2">The sequence shown here is derived from an EMBL/GenBank/DDBJ whole genome shotgun (WGS) entry which is preliminary data.</text>
</comment>
<keyword evidence="1" id="KW-0812">Transmembrane</keyword>
<dbReference type="RefSeq" id="WP_156441248.1">
    <property type="nucleotide sequence ID" value="NZ_KQ960501.1"/>
</dbReference>
<evidence type="ECO:0000313" key="3">
    <source>
        <dbReference type="Proteomes" id="UP000070531"/>
    </source>
</evidence>
<organism evidence="2">
    <name type="scientific">Prevotella amnii</name>
    <dbReference type="NCBI Taxonomy" id="419005"/>
    <lineage>
        <taxon>Bacteria</taxon>
        <taxon>Pseudomonadati</taxon>
        <taxon>Bacteroidota</taxon>
        <taxon>Bacteroidia</taxon>
        <taxon>Bacteroidales</taxon>
        <taxon>Prevotellaceae</taxon>
        <taxon>Prevotella</taxon>
    </lineage>
</organism>
<dbReference type="PATRIC" id="fig|419005.5.peg.853"/>
<reference evidence="2 3" key="1">
    <citation type="submission" date="2016-01" db="EMBL/GenBank/DDBJ databases">
        <authorList>
            <person name="Oliw E.H."/>
        </authorList>
    </citation>
    <scope>NUCLEOTIDE SEQUENCE [LARGE SCALE GENOMIC DNA]</scope>
    <source>
        <strain evidence="2 3">DNF00307</strain>
    </source>
</reference>
<evidence type="ECO:0000256" key="1">
    <source>
        <dbReference type="SAM" id="Phobius"/>
    </source>
</evidence>
<name>A0A134BFS3_9BACT</name>